<dbReference type="Proteomes" id="UP001186944">
    <property type="component" value="Unassembled WGS sequence"/>
</dbReference>
<keyword evidence="2" id="KW-0812">Transmembrane</keyword>
<comment type="caution">
    <text evidence="3">The sequence shown here is derived from an EMBL/GenBank/DDBJ whole genome shotgun (WGS) entry which is preliminary data.</text>
</comment>
<accession>A0AA88YV14</accession>
<feature type="compositionally biased region" description="Polar residues" evidence="1">
    <location>
        <begin position="383"/>
        <end position="406"/>
    </location>
</feature>
<gene>
    <name evidence="3" type="ORF">FSP39_008409</name>
</gene>
<dbReference type="EMBL" id="VSWD01000001">
    <property type="protein sequence ID" value="KAK3108464.1"/>
    <property type="molecule type" value="Genomic_DNA"/>
</dbReference>
<reference evidence="3" key="1">
    <citation type="submission" date="2019-08" db="EMBL/GenBank/DDBJ databases">
        <title>The improved chromosome-level genome for the pearl oyster Pinctada fucata martensii using PacBio sequencing and Hi-C.</title>
        <authorList>
            <person name="Zheng Z."/>
        </authorList>
    </citation>
    <scope>NUCLEOTIDE SEQUENCE</scope>
    <source>
        <strain evidence="3">ZZ-2019</strain>
        <tissue evidence="3">Adductor muscle</tissue>
    </source>
</reference>
<feature type="transmembrane region" description="Helical" evidence="2">
    <location>
        <begin position="623"/>
        <end position="643"/>
    </location>
</feature>
<evidence type="ECO:0000313" key="4">
    <source>
        <dbReference type="Proteomes" id="UP001186944"/>
    </source>
</evidence>
<keyword evidence="2" id="KW-1133">Transmembrane helix</keyword>
<evidence type="ECO:0000256" key="1">
    <source>
        <dbReference type="SAM" id="MobiDB-lite"/>
    </source>
</evidence>
<evidence type="ECO:0000313" key="3">
    <source>
        <dbReference type="EMBL" id="KAK3108464.1"/>
    </source>
</evidence>
<dbReference type="AlphaFoldDB" id="A0AA88YV14"/>
<evidence type="ECO:0000256" key="2">
    <source>
        <dbReference type="SAM" id="Phobius"/>
    </source>
</evidence>
<feature type="non-terminal residue" evidence="3">
    <location>
        <position position="1"/>
    </location>
</feature>
<protein>
    <submittedName>
        <fullName evidence="3">Uncharacterized protein</fullName>
    </submittedName>
</protein>
<sequence>ISVLNVAVKGRLVGRLSDAISATQSHRRMLVDSVKDCLIEVASSHAMCRKCVTEKCEERARDCRLNIDRLDTILVQEERSPVPGLNIIQQDATIEKGVEEFAQDAGNNIIAEVPYTMKEESEKIVEQEQTKSKLDRLRDTLQQGFQKTVAALPNMLPKVKMAIDKWNPDMVSDPLVIDQVANNAVEQLSAPEEPPSEFRNTWNQGKQTLNEHLPGILNSVHNKMSQWMSNVGKAFHATTKHIATMIAANDKHKKDKRPGPQWASSSILSLHVLRPDGKKTKWSAHHVNVGGPGEAGVLHNHVVPREDYFGEEEPKIHIDPMPTDFDARPFEQLRQPGNIGQNNGMRSQLGFQPSGPMSGRRNDIPASGGSQSQMMAQPVEQRGQMSSNELPPPQNTAALNSRQSTLQGQNNGFQGQNIPPQQSNNQGQGLMPPSPLPSMLPTQQSATEAGRRRRSMRPVNCKDIENNPKDACEIFHFHCPMCLNESVVLKQACGPHALKTLVDIKKLDLKTATYLVYYEKHMKNGLIVQKVEYDERSFSQRYNSYQLAYITAKVGNRLIVYQTSSLPAFGDMVASGGLIGDEIWQILDSQREFAPDHFLRKDGVFRQNQAAGLQGKKSSASTVATTVTSIVWGVLGTVLYIGFCAF</sequence>
<feature type="compositionally biased region" description="Low complexity" evidence="1">
    <location>
        <begin position="407"/>
        <end position="422"/>
    </location>
</feature>
<organism evidence="3 4">
    <name type="scientific">Pinctada imbricata</name>
    <name type="common">Atlantic pearl-oyster</name>
    <name type="synonym">Pinctada martensii</name>
    <dbReference type="NCBI Taxonomy" id="66713"/>
    <lineage>
        <taxon>Eukaryota</taxon>
        <taxon>Metazoa</taxon>
        <taxon>Spiralia</taxon>
        <taxon>Lophotrochozoa</taxon>
        <taxon>Mollusca</taxon>
        <taxon>Bivalvia</taxon>
        <taxon>Autobranchia</taxon>
        <taxon>Pteriomorphia</taxon>
        <taxon>Pterioida</taxon>
        <taxon>Pterioidea</taxon>
        <taxon>Pteriidae</taxon>
        <taxon>Pinctada</taxon>
    </lineage>
</organism>
<feature type="region of interest" description="Disordered" evidence="1">
    <location>
        <begin position="333"/>
        <end position="457"/>
    </location>
</feature>
<proteinExistence type="predicted"/>
<keyword evidence="2" id="KW-0472">Membrane</keyword>
<name>A0AA88YV14_PINIB</name>
<keyword evidence="4" id="KW-1185">Reference proteome</keyword>
<feature type="compositionally biased region" description="Polar residues" evidence="1">
    <location>
        <begin position="338"/>
        <end position="351"/>
    </location>
</feature>